<proteinExistence type="predicted"/>
<keyword evidence="2" id="KW-1133">Transmembrane helix</keyword>
<keyword evidence="2" id="KW-0472">Membrane</keyword>
<feature type="compositionally biased region" description="Pro residues" evidence="1">
    <location>
        <begin position="16"/>
        <end position="29"/>
    </location>
</feature>
<dbReference type="Proteomes" id="UP000573327">
    <property type="component" value="Unassembled WGS sequence"/>
</dbReference>
<protein>
    <submittedName>
        <fullName evidence="3">Uncharacterized protein</fullName>
    </submittedName>
</protein>
<keyword evidence="2" id="KW-0812">Transmembrane</keyword>
<organism evidence="3 4">
    <name type="scientific">Kitasatospora gansuensis</name>
    <dbReference type="NCBI Taxonomy" id="258050"/>
    <lineage>
        <taxon>Bacteria</taxon>
        <taxon>Bacillati</taxon>
        <taxon>Actinomycetota</taxon>
        <taxon>Actinomycetes</taxon>
        <taxon>Kitasatosporales</taxon>
        <taxon>Streptomycetaceae</taxon>
        <taxon>Kitasatospora</taxon>
    </lineage>
</organism>
<name>A0A7W7SF55_9ACTN</name>
<reference evidence="3 4" key="1">
    <citation type="submission" date="2020-08" db="EMBL/GenBank/DDBJ databases">
        <title>Sequencing the genomes of 1000 actinobacteria strains.</title>
        <authorList>
            <person name="Klenk H.-P."/>
        </authorList>
    </citation>
    <scope>NUCLEOTIDE SEQUENCE [LARGE SCALE GENOMIC DNA]</scope>
    <source>
        <strain evidence="3 4">DSM 44786</strain>
    </source>
</reference>
<dbReference type="AlphaFoldDB" id="A0A7W7SF55"/>
<dbReference type="RefSeq" id="WP_184919586.1">
    <property type="nucleotide sequence ID" value="NZ_JACHJR010000001.1"/>
</dbReference>
<comment type="caution">
    <text evidence="3">The sequence shown here is derived from an EMBL/GenBank/DDBJ whole genome shotgun (WGS) entry which is preliminary data.</text>
</comment>
<sequence>MSHQLPAPTDTGPVFPGLPTPLPYGPPPRATARPRRRRPLLWGVLSALLTSAVWAVAVLTVPGIVVLPDGPAPEIGDYRVVEDLCATAKLSRFTQLYPAQSGTPYHYSTRHAALDDMYCSKYLKKSAGETEYSSLYMQAQLHRKVNPRAEFDAQQSGLRQRKYLITEVPDLGDQAYVGYLDDRSSSDRTWHYLTQVLYVRDGGLTYYLSWSGSYQEGKAVAPDRETVRQALLMDSRDVLRALAGL</sequence>
<accession>A0A7W7SF55</accession>
<keyword evidence="4" id="KW-1185">Reference proteome</keyword>
<evidence type="ECO:0000256" key="2">
    <source>
        <dbReference type="SAM" id="Phobius"/>
    </source>
</evidence>
<feature type="transmembrane region" description="Helical" evidence="2">
    <location>
        <begin position="40"/>
        <end position="65"/>
    </location>
</feature>
<evidence type="ECO:0000313" key="3">
    <source>
        <dbReference type="EMBL" id="MBB4949330.1"/>
    </source>
</evidence>
<evidence type="ECO:0000313" key="4">
    <source>
        <dbReference type="Proteomes" id="UP000573327"/>
    </source>
</evidence>
<evidence type="ECO:0000256" key="1">
    <source>
        <dbReference type="SAM" id="MobiDB-lite"/>
    </source>
</evidence>
<dbReference type="EMBL" id="JACHJR010000001">
    <property type="protein sequence ID" value="MBB4949330.1"/>
    <property type="molecule type" value="Genomic_DNA"/>
</dbReference>
<gene>
    <name evidence="3" type="ORF">F4556_004865</name>
</gene>
<feature type="region of interest" description="Disordered" evidence="1">
    <location>
        <begin position="1"/>
        <end position="33"/>
    </location>
</feature>